<name>A0ABQ9J519_9CUCU</name>
<dbReference type="EMBL" id="JAPWTJ010001245">
    <property type="protein sequence ID" value="KAJ8973078.1"/>
    <property type="molecule type" value="Genomic_DNA"/>
</dbReference>
<evidence type="ECO:0000313" key="2">
    <source>
        <dbReference type="Proteomes" id="UP001162164"/>
    </source>
</evidence>
<gene>
    <name evidence="1" type="ORF">NQ317_002294</name>
</gene>
<proteinExistence type="predicted"/>
<protein>
    <submittedName>
        <fullName evidence="1">Uncharacterized protein</fullName>
    </submittedName>
</protein>
<comment type="caution">
    <text evidence="1">The sequence shown here is derived from an EMBL/GenBank/DDBJ whole genome shotgun (WGS) entry which is preliminary data.</text>
</comment>
<keyword evidence="2" id="KW-1185">Reference proteome</keyword>
<evidence type="ECO:0000313" key="1">
    <source>
        <dbReference type="EMBL" id="KAJ8973078.1"/>
    </source>
</evidence>
<accession>A0ABQ9J519</accession>
<dbReference type="Proteomes" id="UP001162164">
    <property type="component" value="Unassembled WGS sequence"/>
</dbReference>
<reference evidence="1" key="1">
    <citation type="journal article" date="2023" name="Insect Mol. Biol.">
        <title>Genome sequencing provides insights into the evolution of gene families encoding plant cell wall-degrading enzymes in longhorned beetles.</title>
        <authorList>
            <person name="Shin N.R."/>
            <person name="Okamura Y."/>
            <person name="Kirsch R."/>
            <person name="Pauchet Y."/>
        </authorList>
    </citation>
    <scope>NUCLEOTIDE SEQUENCE</scope>
    <source>
        <strain evidence="1">MMC_N1</strain>
    </source>
</reference>
<organism evidence="1 2">
    <name type="scientific">Molorchus minor</name>
    <dbReference type="NCBI Taxonomy" id="1323400"/>
    <lineage>
        <taxon>Eukaryota</taxon>
        <taxon>Metazoa</taxon>
        <taxon>Ecdysozoa</taxon>
        <taxon>Arthropoda</taxon>
        <taxon>Hexapoda</taxon>
        <taxon>Insecta</taxon>
        <taxon>Pterygota</taxon>
        <taxon>Neoptera</taxon>
        <taxon>Endopterygota</taxon>
        <taxon>Coleoptera</taxon>
        <taxon>Polyphaga</taxon>
        <taxon>Cucujiformia</taxon>
        <taxon>Chrysomeloidea</taxon>
        <taxon>Cerambycidae</taxon>
        <taxon>Lamiinae</taxon>
        <taxon>Monochamini</taxon>
        <taxon>Molorchus</taxon>
    </lineage>
</organism>
<sequence length="99" mass="11276">MESFNLNNNGFVKTPCTPSSINSSGLPSIAETESTNLDSELNTPFVDQVIHQPEPVLDHTELQQFAFQIANGMAWLEKIPITHRQKKNKYHNEKFDVLY</sequence>